<reference evidence="1" key="2">
    <citation type="journal article" date="2015" name="Data Brief">
        <title>Shoot transcriptome of the giant reed, Arundo donax.</title>
        <authorList>
            <person name="Barrero R.A."/>
            <person name="Guerrero F.D."/>
            <person name="Moolhuijzen P."/>
            <person name="Goolsby J.A."/>
            <person name="Tidwell J."/>
            <person name="Bellgard S.E."/>
            <person name="Bellgard M.I."/>
        </authorList>
    </citation>
    <scope>NUCLEOTIDE SEQUENCE</scope>
    <source>
        <tissue evidence="1">Shoot tissue taken approximately 20 cm above the soil surface</tissue>
    </source>
</reference>
<reference evidence="1" key="1">
    <citation type="submission" date="2014-09" db="EMBL/GenBank/DDBJ databases">
        <authorList>
            <person name="Magalhaes I.L.F."/>
            <person name="Oliveira U."/>
            <person name="Santos F.R."/>
            <person name="Vidigal T.H.D.A."/>
            <person name="Brescovit A.D."/>
            <person name="Santos A.J."/>
        </authorList>
    </citation>
    <scope>NUCLEOTIDE SEQUENCE</scope>
    <source>
        <tissue evidence="1">Shoot tissue taken approximately 20 cm above the soil surface</tissue>
    </source>
</reference>
<name>A0A0A9DVT7_ARUDO</name>
<evidence type="ECO:0000313" key="1">
    <source>
        <dbReference type="EMBL" id="JAD91921.1"/>
    </source>
</evidence>
<organism evidence="1">
    <name type="scientific">Arundo donax</name>
    <name type="common">Giant reed</name>
    <name type="synonym">Donax arundinaceus</name>
    <dbReference type="NCBI Taxonomy" id="35708"/>
    <lineage>
        <taxon>Eukaryota</taxon>
        <taxon>Viridiplantae</taxon>
        <taxon>Streptophyta</taxon>
        <taxon>Embryophyta</taxon>
        <taxon>Tracheophyta</taxon>
        <taxon>Spermatophyta</taxon>
        <taxon>Magnoliopsida</taxon>
        <taxon>Liliopsida</taxon>
        <taxon>Poales</taxon>
        <taxon>Poaceae</taxon>
        <taxon>PACMAD clade</taxon>
        <taxon>Arundinoideae</taxon>
        <taxon>Arundineae</taxon>
        <taxon>Arundo</taxon>
    </lineage>
</organism>
<accession>A0A0A9DVT7</accession>
<proteinExistence type="predicted"/>
<dbReference type="AlphaFoldDB" id="A0A0A9DVT7"/>
<dbReference type="EMBL" id="GBRH01205974">
    <property type="protein sequence ID" value="JAD91921.1"/>
    <property type="molecule type" value="Transcribed_RNA"/>
</dbReference>
<sequence length="52" mass="5864">MCLDQKCLYSGTDGVVLKVDHPPIIVHFEHLFLTLMDKIANSHLKTRASVDL</sequence>
<protein>
    <submittedName>
        <fullName evidence="1">Uncharacterized protein</fullName>
    </submittedName>
</protein>